<protein>
    <submittedName>
        <fullName evidence="1">Uncharacterized protein</fullName>
    </submittedName>
</protein>
<name>A0A9W6RL12_9ACTN</name>
<sequence length="58" mass="5982">MQECDEMAMMTISLRFMGDRGDDPLLSGPTARHALSAWARYATGSGGGPDPAPGGGRG</sequence>
<gene>
    <name evidence="1" type="ORF">Airi01_057260</name>
</gene>
<dbReference type="EMBL" id="BSTJ01000007">
    <property type="protein sequence ID" value="GLY77459.1"/>
    <property type="molecule type" value="Genomic_DNA"/>
</dbReference>
<proteinExistence type="predicted"/>
<reference evidence="1" key="1">
    <citation type="submission" date="2023-03" db="EMBL/GenBank/DDBJ databases">
        <title>Actinoallomurus iriomotensis NBRC 103681.</title>
        <authorList>
            <person name="Ichikawa N."/>
            <person name="Sato H."/>
            <person name="Tonouchi N."/>
        </authorList>
    </citation>
    <scope>NUCLEOTIDE SEQUENCE</scope>
    <source>
        <strain evidence="1">NBRC 103681</strain>
    </source>
</reference>
<organism evidence="1 2">
    <name type="scientific">Actinoallomurus iriomotensis</name>
    <dbReference type="NCBI Taxonomy" id="478107"/>
    <lineage>
        <taxon>Bacteria</taxon>
        <taxon>Bacillati</taxon>
        <taxon>Actinomycetota</taxon>
        <taxon>Actinomycetes</taxon>
        <taxon>Streptosporangiales</taxon>
        <taxon>Thermomonosporaceae</taxon>
        <taxon>Actinoallomurus</taxon>
    </lineage>
</organism>
<dbReference type="Proteomes" id="UP001165135">
    <property type="component" value="Unassembled WGS sequence"/>
</dbReference>
<evidence type="ECO:0000313" key="2">
    <source>
        <dbReference type="Proteomes" id="UP001165135"/>
    </source>
</evidence>
<evidence type="ECO:0000313" key="1">
    <source>
        <dbReference type="EMBL" id="GLY77459.1"/>
    </source>
</evidence>
<accession>A0A9W6RL12</accession>
<comment type="caution">
    <text evidence="1">The sequence shown here is derived from an EMBL/GenBank/DDBJ whole genome shotgun (WGS) entry which is preliminary data.</text>
</comment>
<dbReference type="AlphaFoldDB" id="A0A9W6RL12"/>